<dbReference type="PANTHER" id="PTHR10515">
    <property type="entry name" value="THYMIDINE PHOSPHORYLASE"/>
    <property type="match status" value="1"/>
</dbReference>
<dbReference type="InterPro" id="IPR036566">
    <property type="entry name" value="PYNP-like_C_sf"/>
</dbReference>
<evidence type="ECO:0000313" key="5">
    <source>
        <dbReference type="Proteomes" id="UP000321026"/>
    </source>
</evidence>
<gene>
    <name evidence="4" type="ORF">E6Q11_00710</name>
</gene>
<comment type="caution">
    <text evidence="4">The sequence shown here is derived from an EMBL/GenBank/DDBJ whole genome shotgun (WGS) entry which is preliminary data.</text>
</comment>
<sequence length="424" mass="46981">MDEKEAAIAAIRKKLVGKRLNYKEIYSIMDQISQNKLGDVLTTYFAASGFSKGFSDEEIYYLTKAMVETGERLNFKGIVADKHSIGGVPGTRTTLIVVPIIAAAGYKIPKSSSRAITTPGGTADDMEILAPVELNAKKIYSVVEKTNGCIVWGGSFNIAPADDIIIKVEEVLLFESYDKILISIMAKKVAFGSNHVVIDIPYGKSVKVHTLEDAKILKNKFVRLAKKFDIKIDVLIHKTEEPAGRGIGPLLEVKESLLVLEQEANRARDLEARSINLAGSLLELCLADSPKAKQEEIRKKYKNGYNWAQDILESGLALAKFKQIIEAQGGNGKITSKDLKPGKYTFTFLAPKKCKIESFNVKNLTMITRILGAPNMKKAGIYLNKKIGEEINKNDPICTFYSESMYNLKEAKESLKNFPLINFK</sequence>
<dbReference type="InterPro" id="IPR017872">
    <property type="entry name" value="Pyrmidine_PPase_CS"/>
</dbReference>
<dbReference type="SUPFAM" id="SSF54680">
    <property type="entry name" value="Pyrimidine nucleoside phosphorylase C-terminal domain"/>
    <property type="match status" value="1"/>
</dbReference>
<evidence type="ECO:0000259" key="3">
    <source>
        <dbReference type="SMART" id="SM00941"/>
    </source>
</evidence>
<feature type="domain" description="Pyrimidine nucleoside phosphorylase C-terminal" evidence="3">
    <location>
        <begin position="355"/>
        <end position="421"/>
    </location>
</feature>
<dbReference type="NCBIfam" id="TIGR02645">
    <property type="entry name" value="ARCH_P_rylase"/>
    <property type="match status" value="1"/>
</dbReference>
<evidence type="ECO:0000313" key="4">
    <source>
        <dbReference type="EMBL" id="TXG78671.1"/>
    </source>
</evidence>
<evidence type="ECO:0000256" key="2">
    <source>
        <dbReference type="ARBA" id="ARBA00022679"/>
    </source>
</evidence>
<dbReference type="Proteomes" id="UP000321026">
    <property type="component" value="Unassembled WGS sequence"/>
</dbReference>
<dbReference type="InterPro" id="IPR036320">
    <property type="entry name" value="Glycosyl_Trfase_fam3_N_dom_sf"/>
</dbReference>
<dbReference type="AlphaFoldDB" id="A0A5C7JAU0"/>
<keyword evidence="1 4" id="KW-0328">Glycosyltransferase</keyword>
<dbReference type="InterPro" id="IPR000053">
    <property type="entry name" value="Thymidine/pyrmidine_PPase"/>
</dbReference>
<reference evidence="4 5" key="1">
    <citation type="submission" date="2018-09" db="EMBL/GenBank/DDBJ databases">
        <title>Metagenome Assembled Genomes from an Advanced Water Purification Facility.</title>
        <authorList>
            <person name="Stamps B.W."/>
            <person name="Spear J.R."/>
        </authorList>
    </citation>
    <scope>NUCLEOTIDE SEQUENCE [LARGE SCALE GENOMIC DNA]</scope>
    <source>
        <strain evidence="4">Bin_63_2</strain>
    </source>
</reference>
<proteinExistence type="predicted"/>
<dbReference type="GO" id="GO:0005829">
    <property type="term" value="C:cytosol"/>
    <property type="evidence" value="ECO:0007669"/>
    <property type="project" value="TreeGrafter"/>
</dbReference>
<dbReference type="EC" id="2.4.2.4" evidence="4"/>
<dbReference type="Pfam" id="PF07831">
    <property type="entry name" value="PYNP_C"/>
    <property type="match status" value="1"/>
</dbReference>
<keyword evidence="2 4" id="KW-0808">Transferase</keyword>
<dbReference type="InterPro" id="IPR035902">
    <property type="entry name" value="Nuc_phospho_transferase"/>
</dbReference>
<dbReference type="PROSITE" id="PS00647">
    <property type="entry name" value="THYMID_PHOSPHORYLASE"/>
    <property type="match status" value="1"/>
</dbReference>
<dbReference type="GO" id="GO:0006206">
    <property type="term" value="P:pyrimidine nucleobase metabolic process"/>
    <property type="evidence" value="ECO:0007669"/>
    <property type="project" value="InterPro"/>
</dbReference>
<dbReference type="Pfam" id="PF00591">
    <property type="entry name" value="Glycos_transf_3"/>
    <property type="match status" value="1"/>
</dbReference>
<dbReference type="SUPFAM" id="SSF47648">
    <property type="entry name" value="Nucleoside phosphorylase/phosphoribosyltransferase N-terminal domain"/>
    <property type="match status" value="1"/>
</dbReference>
<name>A0A5C7JAU0_9BACT</name>
<dbReference type="GO" id="GO:0009032">
    <property type="term" value="F:thymidine phosphorylase activity"/>
    <property type="evidence" value="ECO:0007669"/>
    <property type="project" value="UniProtKB-EC"/>
</dbReference>
<dbReference type="InterPro" id="IPR013466">
    <property type="entry name" value="Thymidine/AMP_Pase"/>
</dbReference>
<dbReference type="InterPro" id="IPR000312">
    <property type="entry name" value="Glycosyl_Trfase_fam3"/>
</dbReference>
<evidence type="ECO:0000256" key="1">
    <source>
        <dbReference type="ARBA" id="ARBA00022676"/>
    </source>
</evidence>
<protein>
    <submittedName>
        <fullName evidence="4">Thymidine phosphorylase</fullName>
        <ecNumber evidence="4">2.4.2.4</ecNumber>
    </submittedName>
</protein>
<dbReference type="GO" id="GO:0006213">
    <property type="term" value="P:pyrimidine nucleoside metabolic process"/>
    <property type="evidence" value="ECO:0007669"/>
    <property type="project" value="InterPro"/>
</dbReference>
<dbReference type="InterPro" id="IPR017459">
    <property type="entry name" value="Glycosyl_Trfase_fam3_N_dom"/>
</dbReference>
<dbReference type="SUPFAM" id="SSF52418">
    <property type="entry name" value="Nucleoside phosphorylase/phosphoribosyltransferase catalytic domain"/>
    <property type="match status" value="1"/>
</dbReference>
<dbReference type="PANTHER" id="PTHR10515:SF0">
    <property type="entry name" value="THYMIDINE PHOSPHORYLASE"/>
    <property type="match status" value="1"/>
</dbReference>
<dbReference type="SMART" id="SM00941">
    <property type="entry name" value="PYNP_C"/>
    <property type="match status" value="1"/>
</dbReference>
<dbReference type="Gene3D" id="3.40.1030.10">
    <property type="entry name" value="Nucleoside phosphorylase/phosphoribosyltransferase catalytic domain"/>
    <property type="match status" value="1"/>
</dbReference>
<dbReference type="Gene3D" id="1.20.970.50">
    <property type="match status" value="1"/>
</dbReference>
<dbReference type="EMBL" id="SSDS01000009">
    <property type="protein sequence ID" value="TXG78671.1"/>
    <property type="molecule type" value="Genomic_DNA"/>
</dbReference>
<dbReference type="NCBIfam" id="NF003338">
    <property type="entry name" value="PRK04350.1"/>
    <property type="match status" value="1"/>
</dbReference>
<dbReference type="InterPro" id="IPR013102">
    <property type="entry name" value="PYNP_C"/>
</dbReference>
<organism evidence="4 5">
    <name type="scientific">Candidatus Dojkabacteria bacterium</name>
    <dbReference type="NCBI Taxonomy" id="2099670"/>
    <lineage>
        <taxon>Bacteria</taxon>
        <taxon>Candidatus Dojkabacteria</taxon>
    </lineage>
</organism>
<dbReference type="Pfam" id="PF02885">
    <property type="entry name" value="Glycos_trans_3N"/>
    <property type="match status" value="1"/>
</dbReference>
<dbReference type="Gene3D" id="3.90.1170.30">
    <property type="entry name" value="Pyrimidine nucleoside phosphorylase-like, C-terminal domain"/>
    <property type="match status" value="1"/>
</dbReference>
<dbReference type="GO" id="GO:0004645">
    <property type="term" value="F:1,4-alpha-oligoglucan phosphorylase activity"/>
    <property type="evidence" value="ECO:0007669"/>
    <property type="project" value="InterPro"/>
</dbReference>
<accession>A0A5C7JAU0</accession>